<comment type="caution">
    <text evidence="2">The sequence shown here is derived from an EMBL/GenBank/DDBJ whole genome shotgun (WGS) entry which is preliminary data.</text>
</comment>
<proteinExistence type="predicted"/>
<keyword evidence="1" id="KW-0812">Transmembrane</keyword>
<evidence type="ECO:0000313" key="2">
    <source>
        <dbReference type="EMBL" id="KFE72027.1"/>
    </source>
</evidence>
<dbReference type="EMBL" id="JMCB01000001">
    <property type="protein sequence ID" value="KFE72027.1"/>
    <property type="molecule type" value="Genomic_DNA"/>
</dbReference>
<dbReference type="AlphaFoldDB" id="A0A085WWG4"/>
<keyword evidence="1" id="KW-1133">Transmembrane helix</keyword>
<protein>
    <submittedName>
        <fullName evidence="2">Uncharacterized protein</fullName>
    </submittedName>
</protein>
<feature type="transmembrane region" description="Helical" evidence="1">
    <location>
        <begin position="17"/>
        <end position="38"/>
    </location>
</feature>
<accession>A0A085WWG4</accession>
<feature type="transmembrane region" description="Helical" evidence="1">
    <location>
        <begin position="195"/>
        <end position="216"/>
    </location>
</feature>
<gene>
    <name evidence="2" type="ORF">DB31_0288</name>
</gene>
<name>A0A085WWG4_9BACT</name>
<dbReference type="Proteomes" id="UP000028725">
    <property type="component" value="Unassembled WGS sequence"/>
</dbReference>
<evidence type="ECO:0000313" key="3">
    <source>
        <dbReference type="Proteomes" id="UP000028725"/>
    </source>
</evidence>
<evidence type="ECO:0000256" key="1">
    <source>
        <dbReference type="SAM" id="Phobius"/>
    </source>
</evidence>
<reference evidence="2 3" key="1">
    <citation type="submission" date="2014-04" db="EMBL/GenBank/DDBJ databases">
        <title>Genome assembly of Hyalangium minutum DSM 14724.</title>
        <authorList>
            <person name="Sharma G."/>
            <person name="Subramanian S."/>
        </authorList>
    </citation>
    <scope>NUCLEOTIDE SEQUENCE [LARGE SCALE GENOMIC DNA]</scope>
    <source>
        <strain evidence="2 3">DSM 14724</strain>
    </source>
</reference>
<keyword evidence="1" id="KW-0472">Membrane</keyword>
<organism evidence="2 3">
    <name type="scientific">Hyalangium minutum</name>
    <dbReference type="NCBI Taxonomy" id="394096"/>
    <lineage>
        <taxon>Bacteria</taxon>
        <taxon>Pseudomonadati</taxon>
        <taxon>Myxococcota</taxon>
        <taxon>Myxococcia</taxon>
        <taxon>Myxococcales</taxon>
        <taxon>Cystobacterineae</taxon>
        <taxon>Archangiaceae</taxon>
        <taxon>Hyalangium</taxon>
    </lineage>
</organism>
<keyword evidence="3" id="KW-1185">Reference proteome</keyword>
<sequence length="229" mass="25149">MTVLEEEHWGGLPGDGLVLGIATVIAACLAGFVGCLPLPEFSRLHFAEQREVSSEELANHPGVTRFRLRDGRVEAHTVHKKYHRHADKKPAVTYAHAVAPVRPPGWRPGDPVRVWAVCHDFSESDEQAACLDAWHEPPGGAVAVDPELEPCFQAAVPAETAPRDGRLVFVHWVKSPETYVEERWNEVIGFLRGTAIGWGAVAGLWFLGTSVVRLLFALRNLRATGDDAQ</sequence>